<evidence type="ECO:0000256" key="9">
    <source>
        <dbReference type="ARBA" id="ARBA00035011"/>
    </source>
</evidence>
<protein>
    <submittedName>
        <fullName evidence="12">Phytocyanin domain, cupredoxin</fullName>
    </submittedName>
    <submittedName>
        <fullName evidence="13">Putative early nodulin-like protein 3</fullName>
    </submittedName>
</protein>
<evidence type="ECO:0000256" key="10">
    <source>
        <dbReference type="SAM" id="Phobius"/>
    </source>
</evidence>
<evidence type="ECO:0000256" key="3">
    <source>
        <dbReference type="ARBA" id="ARBA00022622"/>
    </source>
</evidence>
<dbReference type="SUPFAM" id="SSF49503">
    <property type="entry name" value="Cupredoxins"/>
    <property type="match status" value="1"/>
</dbReference>
<accession>A0A251SC84</accession>
<dbReference type="EMBL" id="MNCJ02000330">
    <property type="protein sequence ID" value="KAF5766610.1"/>
    <property type="molecule type" value="Genomic_DNA"/>
</dbReference>
<keyword evidence="5 10" id="KW-0472">Membrane</keyword>
<evidence type="ECO:0000256" key="2">
    <source>
        <dbReference type="ARBA" id="ARBA00022475"/>
    </source>
</evidence>
<evidence type="ECO:0000259" key="11">
    <source>
        <dbReference type="PROSITE" id="PS51485"/>
    </source>
</evidence>
<dbReference type="EMBL" id="CM007904">
    <property type="protein sequence ID" value="OTF96476.1"/>
    <property type="molecule type" value="Genomic_DNA"/>
</dbReference>
<reference evidence="13" key="2">
    <citation type="submission" date="2017-02" db="EMBL/GenBank/DDBJ databases">
        <title>Sunflower complete genome.</title>
        <authorList>
            <person name="Langlade N."/>
            <person name="Munos S."/>
        </authorList>
    </citation>
    <scope>NUCLEOTIDE SEQUENCE [LARGE SCALE GENOMIC DNA]</scope>
    <source>
        <tissue evidence="13">Leaves</tissue>
    </source>
</reference>
<evidence type="ECO:0000313" key="14">
    <source>
        <dbReference type="Proteomes" id="UP000215914"/>
    </source>
</evidence>
<gene>
    <name evidence="13" type="primary">ENODL3</name>
    <name evidence="13" type="ORF">HannXRQ_Chr15g0494601</name>
    <name evidence="12" type="ORF">HanXRQr2_Chr15g0717411</name>
</gene>
<keyword evidence="2" id="KW-1003">Cell membrane</keyword>
<dbReference type="InterPro" id="IPR003245">
    <property type="entry name" value="Phytocyanin_dom"/>
</dbReference>
<evidence type="ECO:0000313" key="12">
    <source>
        <dbReference type="EMBL" id="KAF5766610.1"/>
    </source>
</evidence>
<sequence>MPTAILLLPSSFNNSMASFHTYLYVFFTLFSTLLCVSKAFNLTVGGKDGWTLHPSEAYDHWSGRLRFNVNDNLHFKYNGGSDSVMEVNRGDYGSCNTNNPITTLTGSGDSFFNLNRSGPFYFISGNKSNCDQGQKLTVVVLSPRKNQTPPTIALAPGSFSPVPAGGIASSSPTGNPMDVNAPAPEGSLATKPAISATLIGSLAMIVFGLGWVY</sequence>
<keyword evidence="3" id="KW-0336">GPI-anchor</keyword>
<feature type="transmembrane region" description="Helical" evidence="10">
    <location>
        <begin position="193"/>
        <end position="212"/>
    </location>
</feature>
<dbReference type="AlphaFoldDB" id="A0A251SC84"/>
<keyword evidence="8" id="KW-0449">Lipoprotein</keyword>
<dbReference type="Pfam" id="PF02298">
    <property type="entry name" value="Cu_bind_like"/>
    <property type="match status" value="1"/>
</dbReference>
<dbReference type="PANTHER" id="PTHR33021">
    <property type="entry name" value="BLUE COPPER PROTEIN"/>
    <property type="match status" value="1"/>
</dbReference>
<feature type="transmembrane region" description="Helical" evidence="10">
    <location>
        <begin position="20"/>
        <end position="40"/>
    </location>
</feature>
<dbReference type="GO" id="GO:0005886">
    <property type="term" value="C:plasma membrane"/>
    <property type="evidence" value="ECO:0000318"/>
    <property type="project" value="GO_Central"/>
</dbReference>
<dbReference type="PANTHER" id="PTHR33021:SF375">
    <property type="entry name" value="PHYTOCYANIN DOMAIN, CUPREDOXIN"/>
    <property type="match status" value="1"/>
</dbReference>
<dbReference type="InterPro" id="IPR041846">
    <property type="entry name" value="ENL_dom"/>
</dbReference>
<dbReference type="FunFam" id="2.60.40.420:FF:000010">
    <property type="entry name" value="Early nodulin-like protein 1"/>
    <property type="match status" value="1"/>
</dbReference>
<keyword evidence="6" id="KW-1015">Disulfide bond</keyword>
<evidence type="ECO:0000256" key="5">
    <source>
        <dbReference type="ARBA" id="ARBA00023136"/>
    </source>
</evidence>
<evidence type="ECO:0000256" key="4">
    <source>
        <dbReference type="ARBA" id="ARBA00022729"/>
    </source>
</evidence>
<evidence type="ECO:0000256" key="8">
    <source>
        <dbReference type="ARBA" id="ARBA00023288"/>
    </source>
</evidence>
<dbReference type="OrthoDB" id="2015640at2759"/>
<proteinExistence type="inferred from homology"/>
<dbReference type="GO" id="GO:0009055">
    <property type="term" value="F:electron transfer activity"/>
    <property type="evidence" value="ECO:0007669"/>
    <property type="project" value="InterPro"/>
</dbReference>
<dbReference type="Proteomes" id="UP000215914">
    <property type="component" value="Chromosome 15"/>
</dbReference>
<comment type="subcellular location">
    <subcellularLocation>
        <location evidence="1">Cell membrane</location>
        <topology evidence="1">Lipid-anchor</topology>
        <topology evidence="1">GPI-anchor</topology>
    </subcellularLocation>
</comment>
<dbReference type="OMA" id="KSHYESC"/>
<name>A0A251SC84_HELAN</name>
<dbReference type="STRING" id="4232.A0A251SC84"/>
<dbReference type="PROSITE" id="PS51485">
    <property type="entry name" value="PHYTOCYANIN"/>
    <property type="match status" value="1"/>
</dbReference>
<keyword evidence="7" id="KW-0325">Glycoprotein</keyword>
<evidence type="ECO:0000256" key="6">
    <source>
        <dbReference type="ARBA" id="ARBA00023157"/>
    </source>
</evidence>
<reference evidence="12" key="3">
    <citation type="submission" date="2020-06" db="EMBL/GenBank/DDBJ databases">
        <title>Helianthus annuus Genome sequencing and assembly Release 2.</title>
        <authorList>
            <person name="Gouzy J."/>
            <person name="Langlade N."/>
            <person name="Munos S."/>
        </authorList>
    </citation>
    <scope>NUCLEOTIDE SEQUENCE</scope>
    <source>
        <tissue evidence="12">Leaves</tissue>
    </source>
</reference>
<reference evidence="12 14" key="1">
    <citation type="journal article" date="2017" name="Nature">
        <title>The sunflower genome provides insights into oil metabolism, flowering and Asterid evolution.</title>
        <authorList>
            <person name="Badouin H."/>
            <person name="Gouzy J."/>
            <person name="Grassa C.J."/>
            <person name="Murat F."/>
            <person name="Staton S.E."/>
            <person name="Cottret L."/>
            <person name="Lelandais-Briere C."/>
            <person name="Owens G.L."/>
            <person name="Carrere S."/>
            <person name="Mayjonade B."/>
            <person name="Legrand L."/>
            <person name="Gill N."/>
            <person name="Kane N.C."/>
            <person name="Bowers J.E."/>
            <person name="Hubner S."/>
            <person name="Bellec A."/>
            <person name="Berard A."/>
            <person name="Berges H."/>
            <person name="Blanchet N."/>
            <person name="Boniface M.C."/>
            <person name="Brunel D."/>
            <person name="Catrice O."/>
            <person name="Chaidir N."/>
            <person name="Claudel C."/>
            <person name="Donnadieu C."/>
            <person name="Faraut T."/>
            <person name="Fievet G."/>
            <person name="Helmstetter N."/>
            <person name="King M."/>
            <person name="Knapp S.J."/>
            <person name="Lai Z."/>
            <person name="Le Paslier M.C."/>
            <person name="Lippi Y."/>
            <person name="Lorenzon L."/>
            <person name="Mandel J.R."/>
            <person name="Marage G."/>
            <person name="Marchand G."/>
            <person name="Marquand E."/>
            <person name="Bret-Mestries E."/>
            <person name="Morien E."/>
            <person name="Nambeesan S."/>
            <person name="Nguyen T."/>
            <person name="Pegot-Espagnet P."/>
            <person name="Pouilly N."/>
            <person name="Raftis F."/>
            <person name="Sallet E."/>
            <person name="Schiex T."/>
            <person name="Thomas J."/>
            <person name="Vandecasteele C."/>
            <person name="Vares D."/>
            <person name="Vear F."/>
            <person name="Vautrin S."/>
            <person name="Crespi M."/>
            <person name="Mangin B."/>
            <person name="Burke J.M."/>
            <person name="Salse J."/>
            <person name="Munos S."/>
            <person name="Vincourt P."/>
            <person name="Rieseberg L.H."/>
            <person name="Langlade N.B."/>
        </authorList>
    </citation>
    <scope>NUCLEOTIDE SEQUENCE [LARGE SCALE GENOMIC DNA]</scope>
    <source>
        <strain evidence="14">cv. SF193</strain>
        <tissue evidence="12">Leaves</tissue>
    </source>
</reference>
<organism evidence="13 14">
    <name type="scientific">Helianthus annuus</name>
    <name type="common">Common sunflower</name>
    <dbReference type="NCBI Taxonomy" id="4232"/>
    <lineage>
        <taxon>Eukaryota</taxon>
        <taxon>Viridiplantae</taxon>
        <taxon>Streptophyta</taxon>
        <taxon>Embryophyta</taxon>
        <taxon>Tracheophyta</taxon>
        <taxon>Spermatophyta</taxon>
        <taxon>Magnoliopsida</taxon>
        <taxon>eudicotyledons</taxon>
        <taxon>Gunneridae</taxon>
        <taxon>Pentapetalae</taxon>
        <taxon>asterids</taxon>
        <taxon>campanulids</taxon>
        <taxon>Asterales</taxon>
        <taxon>Asteraceae</taxon>
        <taxon>Asteroideae</taxon>
        <taxon>Heliantheae alliance</taxon>
        <taxon>Heliantheae</taxon>
        <taxon>Helianthus</taxon>
    </lineage>
</organism>
<dbReference type="InterPro" id="IPR039391">
    <property type="entry name" value="Phytocyanin-like"/>
</dbReference>
<keyword evidence="4" id="KW-0732">Signal</keyword>
<keyword evidence="14" id="KW-1185">Reference proteome</keyword>
<dbReference type="InParanoid" id="A0A251SC84"/>
<feature type="domain" description="Phytocyanin" evidence="11">
    <location>
        <begin position="40"/>
        <end position="142"/>
    </location>
</feature>
<evidence type="ECO:0000256" key="1">
    <source>
        <dbReference type="ARBA" id="ARBA00004609"/>
    </source>
</evidence>
<dbReference type="CDD" id="cd11019">
    <property type="entry name" value="OsENODL1_like"/>
    <property type="match status" value="1"/>
</dbReference>
<comment type="similarity">
    <text evidence="9">Belongs to the early nodulin-like (ENODL) family.</text>
</comment>
<evidence type="ECO:0000313" key="13">
    <source>
        <dbReference type="EMBL" id="OTF96476.1"/>
    </source>
</evidence>
<evidence type="ECO:0000256" key="7">
    <source>
        <dbReference type="ARBA" id="ARBA00023180"/>
    </source>
</evidence>
<dbReference type="Gene3D" id="2.60.40.420">
    <property type="entry name" value="Cupredoxins - blue copper proteins"/>
    <property type="match status" value="1"/>
</dbReference>
<dbReference type="GO" id="GO:0098552">
    <property type="term" value="C:side of membrane"/>
    <property type="evidence" value="ECO:0007669"/>
    <property type="project" value="UniProtKB-KW"/>
</dbReference>
<dbReference type="Gramene" id="mRNA:HanXRQr2_Chr15g0717411">
    <property type="protein sequence ID" value="mRNA:HanXRQr2_Chr15g0717411"/>
    <property type="gene ID" value="HanXRQr2_Chr15g0717411"/>
</dbReference>
<keyword evidence="10" id="KW-1133">Transmembrane helix</keyword>
<keyword evidence="10" id="KW-0812">Transmembrane</keyword>
<dbReference type="InterPro" id="IPR008972">
    <property type="entry name" value="Cupredoxin"/>
</dbReference>